<protein>
    <submittedName>
        <fullName evidence="2">Uncharacterized protein</fullName>
    </submittedName>
</protein>
<keyword evidence="1" id="KW-0472">Membrane</keyword>
<keyword evidence="1" id="KW-1133">Transmembrane helix</keyword>
<proteinExistence type="predicted"/>
<feature type="transmembrane region" description="Helical" evidence="1">
    <location>
        <begin position="57"/>
        <end position="78"/>
    </location>
</feature>
<dbReference type="EMBL" id="VDEM01000038">
    <property type="protein sequence ID" value="KAF0823131.1"/>
    <property type="molecule type" value="Genomic_DNA"/>
</dbReference>
<evidence type="ECO:0000256" key="1">
    <source>
        <dbReference type="SAM" id="Phobius"/>
    </source>
</evidence>
<accession>A0A800MVH2</accession>
<feature type="transmembrane region" description="Helical" evidence="1">
    <location>
        <begin position="6"/>
        <end position="22"/>
    </location>
</feature>
<organism evidence="2 3">
    <name type="scientific">Cytobacillus firmus</name>
    <name type="common">Bacillus firmus</name>
    <dbReference type="NCBI Taxonomy" id="1399"/>
    <lineage>
        <taxon>Bacteria</taxon>
        <taxon>Bacillati</taxon>
        <taxon>Bacillota</taxon>
        <taxon>Bacilli</taxon>
        <taxon>Bacillales</taxon>
        <taxon>Bacillaceae</taxon>
        <taxon>Cytobacillus</taxon>
    </lineage>
</organism>
<dbReference type="AlphaFoldDB" id="A0A800MVH2"/>
<reference evidence="2 3" key="1">
    <citation type="journal article" date="2020" name="G3 (Bethesda)">
        <title>Whole Genome Sequencing and Comparative Genomics of Two Nematicidal Bacillus Strains Reveals a Wide Range of Possible Virulence Factors.</title>
        <authorList>
            <person name="Susic N."/>
            <person name="Janezic S."/>
            <person name="Rupnik M."/>
            <person name="Geric Stare B."/>
        </authorList>
    </citation>
    <scope>NUCLEOTIDE SEQUENCE [LARGE SCALE GENOMIC DNA]</scope>
    <source>
        <strain evidence="2 3">I-1582</strain>
    </source>
</reference>
<gene>
    <name evidence="2" type="ORF">KIS1582_3112</name>
</gene>
<dbReference type="Proteomes" id="UP000465778">
    <property type="component" value="Unassembled WGS sequence"/>
</dbReference>
<name>A0A800MVH2_CYTFI</name>
<sequence>MRIKLILYAATFVISALVLFKMKWQTSEPALNEGISSGFKEKLAAIGRDLKEVYSFILLKPMLLLVNIVFLIGAFAGASHNLGIPLLAEEVDSSKQSFYYGLIWGVLNHWVLPSDLLPRLLYWKYYHWLKWFGSSMGP</sequence>
<feature type="transmembrane region" description="Helical" evidence="1">
    <location>
        <begin position="98"/>
        <end position="117"/>
    </location>
</feature>
<keyword evidence="1" id="KW-0812">Transmembrane</keyword>
<evidence type="ECO:0000313" key="3">
    <source>
        <dbReference type="Proteomes" id="UP000465778"/>
    </source>
</evidence>
<comment type="caution">
    <text evidence="2">The sequence shown here is derived from an EMBL/GenBank/DDBJ whole genome shotgun (WGS) entry which is preliminary data.</text>
</comment>
<evidence type="ECO:0000313" key="2">
    <source>
        <dbReference type="EMBL" id="KAF0823131.1"/>
    </source>
</evidence>